<feature type="domain" description="Anaphase-promoting complex subunit 1 beta-sandwich" evidence="10">
    <location>
        <begin position="1586"/>
        <end position="1668"/>
    </location>
</feature>
<dbReference type="PANTHER" id="PTHR12827">
    <property type="entry name" value="MEIOTIC CHECKPOINT REGULATOR TSG24 FAMILY MEMBER"/>
    <property type="match status" value="1"/>
</dbReference>
<dbReference type="Pfam" id="PF12859">
    <property type="entry name" value="ANAPC1"/>
    <property type="match status" value="1"/>
</dbReference>
<dbReference type="Pfam" id="PF18122">
    <property type="entry name" value="APC1_C"/>
    <property type="match status" value="1"/>
</dbReference>
<feature type="compositionally biased region" description="Basic and acidic residues" evidence="6">
    <location>
        <begin position="130"/>
        <end position="145"/>
    </location>
</feature>
<evidence type="ECO:0000313" key="11">
    <source>
        <dbReference type="EMBL" id="OJT04987.1"/>
    </source>
</evidence>
<evidence type="ECO:0000256" key="6">
    <source>
        <dbReference type="SAM" id="MobiDB-lite"/>
    </source>
</evidence>
<dbReference type="OMA" id="CHAALLD"/>
<feature type="domain" description="Anaphase-promoting complex subunit 1 middle" evidence="9">
    <location>
        <begin position="885"/>
        <end position="933"/>
    </location>
</feature>
<dbReference type="InterPro" id="IPR011989">
    <property type="entry name" value="ARM-like"/>
</dbReference>
<keyword evidence="2" id="KW-0132">Cell division</keyword>
<dbReference type="Pfam" id="PF20518">
    <property type="entry name" value="Apc1_MidN"/>
    <property type="match status" value="1"/>
</dbReference>
<feature type="region of interest" description="Disordered" evidence="6">
    <location>
        <begin position="124"/>
        <end position="157"/>
    </location>
</feature>
<evidence type="ECO:0000256" key="4">
    <source>
        <dbReference type="ARBA" id="ARBA00022776"/>
    </source>
</evidence>
<evidence type="ECO:0000256" key="5">
    <source>
        <dbReference type="ARBA" id="ARBA00023306"/>
    </source>
</evidence>
<evidence type="ECO:0000259" key="10">
    <source>
        <dbReference type="Pfam" id="PF21282"/>
    </source>
</evidence>
<dbReference type="Pfam" id="PF21282">
    <property type="entry name" value="APC1_3rd"/>
    <property type="match status" value="1"/>
</dbReference>
<evidence type="ECO:0000259" key="8">
    <source>
        <dbReference type="Pfam" id="PF18122"/>
    </source>
</evidence>
<proteinExistence type="inferred from homology"/>
<dbReference type="OrthoDB" id="26401at2759"/>
<feature type="compositionally biased region" description="Low complexity" evidence="6">
    <location>
        <begin position="32"/>
        <end position="43"/>
    </location>
</feature>
<dbReference type="GO" id="GO:0051301">
    <property type="term" value="P:cell division"/>
    <property type="evidence" value="ECO:0007669"/>
    <property type="project" value="UniProtKB-KW"/>
</dbReference>
<sequence length="1958" mass="217246">MSASTTPLSVPLFALPSPLTSKPLSRKRSRSSESLDSDSPLLRAIRNTLRASRGTQDSSVQSSLHAPHGASGPESGEELLAWDTHTVSLSQGGVLRKKWSFTDPVQWACIGTFIQPSQMFSSTPSTPAYYREDPSEKLPDIEPDTKPTFGPYSQSRMQKKREEDLEVRIRGVFIFLRGMAKIYLMNGLEHTLNLPFIVRRAWPVEPCGLFIQRVVESWELEENKQSGAEPLTTIFTLTTPFAEPSIIGITEGIRGGFDAQPPLLRSNFAAEQGSLPPDERILWVSPDARNLMPSLIVTLNVDLNRLTVWRYVYASPSIRTKAPHPTQGAHPSHHPKRTSMSGNTSAHLRHANAATDDLRLSPDKAAAKRGGVPSGLAPTLTTTTTMADLMGGSLVGGAISQSQWNLPIKFPVDSSGKFDLSSNLNKMALQEPVNLEDVPDPAEEDRLKPLYWAEKLREEIIPASATADCDNITVAAFDQRWVGKVPRSLLGICLGATGEALLYELAWDNQGLMSMHSTARIQANAISPIIATRETVLDLLVLKPDSSLALLTHGTHELPLDLRLPTTSASVDPRHRRRITGFSHALNNAVSLELSDASSLRISLDLTLRDTLVKDILYMLALTIPADPFFALHQSLLRRWSLVGYSCLEGVELRVFEEALWEVLDLVPGEQLGSPANPGSAAWQKLAANESIARFREDPALRKLCLPGSSTSGAPFRKPSQKPTAIHAAVLHALHHVAEDRRLTVSTFVDVPRLAPLICRLAMIVRPEWADYWKRLCPNAMPTWPSQSMTVLDHVYERLPIWPPDMTAILYGRLNNPEWKIPWSNSLNFGARFELEPSSAFGRLDPLLRTASMTALYKMLTDHFWEGRPLNTRSRAVASLQLLDVMKFKLQDLQHLPLGIASPIREALRTCQLSPGGDWSVAAYRLIGRSDLAEGFTDKPAIAVNNGYRSVREFLISGQCAMQFGIKPITEAFQHPTMGRKTSQQVIEDVQRAVSGDHSKVTGVEFDLDDFMRMRFGQDRRLEDVARLLCSANVHYVRTPDHPEASEADQIRDQQLTVHRITERILALPLGRAVFTFGSMHTVTKESFAIPKMEFSVRVQPANILYSQEIMKMPPEYVSWGEFHNGVAAGLRISSQAQTIESSWIKFNRPSELTPEHAGFLYALGLTGHLREMLTWHTFGYLTPKHDMTSIGVLLGLAAANVGSSNKHVTKLIAVHTPALLPTPDVDLNVPLITQAAGLMGIGLLYLGTKHRRMAEVCLNQISRRDLYQPDISNEYREAYTLSAALACGMVLLGKGTSTPADLVIQNRLRLLIHGEPRLVENGKPRRPTFDVNITSPAATVALGLMYLRTERQDVADILAIPTTLEGLNSIQPNFLTVRAMARAMIMWEKITPTKAWLMAQLPRVVVMAMDSRFRGKRVDDAYELAYYNILAGSCFAIGLKYAGSAREEAYWLLLQYWDMFSQVAFASGMAYDHRIKRSALREGLNLISLAVGMVMTGSGEVNCLRRLRYAYGVHNANVRYGCFTATSISIGLLFLGGGRYTLGTSDASIACLVAAFYPRFPQNPADNKAYLQAYRHLWVLAMEPRCLVARDVDSKEIVYLPIKVKVKDTNQIGTAQLIAPTLVPEIDRVLSIRVDTPRYWPFYLDIANFARHRESLLRSQTLFVKRRTAFLTYMEDPKGSRSLFVRSGSGTGDAATLDFPHASDIKSHPAADLHDFIASSSNDPLFLAFADRLCGDDGETKQERLFQSYCHAVLLDCMLQDKSQTLQSLLTAFHFRVMSPRSAYFSLRLQDLRFAGDFYSKIYDRKFSGRTENNPRPPLVRDTTLSGALQELDRVLDTYRDTELFKQLLARYARGDGVPSFPEGSAEWAASRELSWYLERNSVPTSTLLTLLNGLAQKARQECLGSPPPAGTANAAALELGIKEVAHATGTQMTTAMGSGWTVSSLDEVMAAWTSSS</sequence>
<feature type="domain" description="Anaphase-promoting complex subunit 1 N-terminal" evidence="7">
    <location>
        <begin position="74"/>
        <end position="216"/>
    </location>
</feature>
<evidence type="ECO:0000313" key="12">
    <source>
        <dbReference type="Proteomes" id="UP000184267"/>
    </source>
</evidence>
<reference evidence="11 12" key="1">
    <citation type="submission" date="2016-10" db="EMBL/GenBank/DDBJ databases">
        <title>Genome sequence of the basidiomycete white-rot fungus Trametes pubescens.</title>
        <authorList>
            <person name="Makela M.R."/>
            <person name="Granchi Z."/>
            <person name="Peng M."/>
            <person name="De Vries R.P."/>
            <person name="Grigoriev I."/>
            <person name="Riley R."/>
            <person name="Hilden K."/>
        </authorList>
    </citation>
    <scope>NUCLEOTIDE SEQUENCE [LARGE SCALE GENOMIC DNA]</scope>
    <source>
        <strain evidence="11 12">FBCC735</strain>
    </source>
</reference>
<feature type="compositionally biased region" description="Basic and acidic residues" evidence="6">
    <location>
        <begin position="356"/>
        <end position="366"/>
    </location>
</feature>
<name>A0A1M2VBS6_TRAPU</name>
<dbReference type="GO" id="GO:0060090">
    <property type="term" value="F:molecular adaptor activity"/>
    <property type="evidence" value="ECO:0007669"/>
    <property type="project" value="TreeGrafter"/>
</dbReference>
<keyword evidence="4" id="KW-0498">Mitosis</keyword>
<evidence type="ECO:0000259" key="9">
    <source>
        <dbReference type="Pfam" id="PF20518"/>
    </source>
</evidence>
<evidence type="ECO:0000256" key="1">
    <source>
        <dbReference type="ARBA" id="ARBA00010547"/>
    </source>
</evidence>
<accession>A0A1M2VBS6</accession>
<keyword evidence="5" id="KW-0131">Cell cycle</keyword>
<comment type="similarity">
    <text evidence="1">Belongs to the APC1 family.</text>
</comment>
<dbReference type="STRING" id="154538.A0A1M2VBS6"/>
<dbReference type="InterPro" id="IPR041221">
    <property type="entry name" value="APC1_C"/>
</dbReference>
<dbReference type="EMBL" id="MNAD01001499">
    <property type="protein sequence ID" value="OJT04987.1"/>
    <property type="molecule type" value="Genomic_DNA"/>
</dbReference>
<dbReference type="InterPro" id="IPR046794">
    <property type="entry name" value="Apc1_MidN"/>
</dbReference>
<protein>
    <submittedName>
        <fullName evidence="11">Negative regulator of mitosis</fullName>
    </submittedName>
</protein>
<dbReference type="Gene3D" id="1.25.10.10">
    <property type="entry name" value="Leucine-rich Repeat Variant"/>
    <property type="match status" value="2"/>
</dbReference>
<dbReference type="Proteomes" id="UP000184267">
    <property type="component" value="Unassembled WGS sequence"/>
</dbReference>
<dbReference type="PANTHER" id="PTHR12827:SF3">
    <property type="entry name" value="ANAPHASE-PROMOTING COMPLEX SUBUNIT 1"/>
    <property type="match status" value="1"/>
</dbReference>
<dbReference type="GO" id="GO:0007091">
    <property type="term" value="P:metaphase/anaphase transition of mitotic cell cycle"/>
    <property type="evidence" value="ECO:0007669"/>
    <property type="project" value="TreeGrafter"/>
</dbReference>
<evidence type="ECO:0000256" key="3">
    <source>
        <dbReference type="ARBA" id="ARBA00022737"/>
    </source>
</evidence>
<dbReference type="InterPro" id="IPR048971">
    <property type="entry name" value="Apc1_3rd"/>
</dbReference>
<keyword evidence="3" id="KW-0677">Repeat</keyword>
<evidence type="ECO:0000259" key="7">
    <source>
        <dbReference type="Pfam" id="PF12859"/>
    </source>
</evidence>
<feature type="domain" description="Anaphase-promoting complex subunit 1 C-terminal" evidence="8">
    <location>
        <begin position="1716"/>
        <end position="1885"/>
    </location>
</feature>
<dbReference type="GO" id="GO:0031145">
    <property type="term" value="P:anaphase-promoting complex-dependent catabolic process"/>
    <property type="evidence" value="ECO:0007669"/>
    <property type="project" value="TreeGrafter"/>
</dbReference>
<keyword evidence="12" id="KW-1185">Reference proteome</keyword>
<comment type="caution">
    <text evidence="11">The sequence shown here is derived from an EMBL/GenBank/DDBJ whole genome shotgun (WGS) entry which is preliminary data.</text>
</comment>
<dbReference type="InterPro" id="IPR024990">
    <property type="entry name" value="Apc1"/>
</dbReference>
<gene>
    <name evidence="11" type="ORF">TRAPUB_4235</name>
</gene>
<feature type="region of interest" description="Disordered" evidence="6">
    <location>
        <begin position="320"/>
        <end position="378"/>
    </location>
</feature>
<feature type="compositionally biased region" description="Polar residues" evidence="6">
    <location>
        <begin position="49"/>
        <end position="64"/>
    </location>
</feature>
<organism evidence="11 12">
    <name type="scientific">Trametes pubescens</name>
    <name type="common">White-rot fungus</name>
    <dbReference type="NCBI Taxonomy" id="154538"/>
    <lineage>
        <taxon>Eukaryota</taxon>
        <taxon>Fungi</taxon>
        <taxon>Dikarya</taxon>
        <taxon>Basidiomycota</taxon>
        <taxon>Agaricomycotina</taxon>
        <taxon>Agaricomycetes</taxon>
        <taxon>Polyporales</taxon>
        <taxon>Polyporaceae</taxon>
        <taxon>Trametes</taxon>
    </lineage>
</organism>
<evidence type="ECO:0000256" key="2">
    <source>
        <dbReference type="ARBA" id="ARBA00022618"/>
    </source>
</evidence>
<feature type="region of interest" description="Disordered" evidence="6">
    <location>
        <begin position="1"/>
        <end position="76"/>
    </location>
</feature>
<dbReference type="GO" id="GO:0005680">
    <property type="term" value="C:anaphase-promoting complex"/>
    <property type="evidence" value="ECO:0007669"/>
    <property type="project" value="InterPro"/>
</dbReference>
<dbReference type="InterPro" id="IPR049255">
    <property type="entry name" value="Apc1_N"/>
</dbReference>
<dbReference type="GO" id="GO:0070979">
    <property type="term" value="P:protein K11-linked ubiquitination"/>
    <property type="evidence" value="ECO:0007669"/>
    <property type="project" value="TreeGrafter"/>
</dbReference>